<sequence length="97" mass="11364">MGEEKHWHLVCYDIRDPKRWAKAYKILKGCGDHLQLSIFRVHLTKTKLAALRWNLSKVLDEEDSLLIVRLCPGCAQRVIDSRGVEKWQKADAKFEIF</sequence>
<evidence type="ECO:0000256" key="9">
    <source>
        <dbReference type="HAMAP-Rule" id="MF_01471"/>
    </source>
</evidence>
<dbReference type="GO" id="GO:0016787">
    <property type="term" value="F:hydrolase activity"/>
    <property type="evidence" value="ECO:0007669"/>
    <property type="project" value="UniProtKB-KW"/>
</dbReference>
<dbReference type="AlphaFoldDB" id="A0A7C3ZDK2"/>
<keyword evidence="3 9" id="KW-0540">Nuclease</keyword>
<dbReference type="Gene3D" id="3.30.70.240">
    <property type="match status" value="1"/>
</dbReference>
<keyword evidence="5 9" id="KW-0255">Endonuclease</keyword>
<evidence type="ECO:0000256" key="1">
    <source>
        <dbReference type="ARBA" id="ARBA00001946"/>
    </source>
</evidence>
<dbReference type="InterPro" id="IPR019199">
    <property type="entry name" value="Virulence_VapD/CRISPR_Cas2"/>
</dbReference>
<dbReference type="GO" id="GO:0046872">
    <property type="term" value="F:metal ion binding"/>
    <property type="evidence" value="ECO:0007669"/>
    <property type="project" value="UniProtKB-UniRule"/>
</dbReference>
<evidence type="ECO:0000313" key="10">
    <source>
        <dbReference type="EMBL" id="HGF35331.1"/>
    </source>
</evidence>
<dbReference type="InterPro" id="IPR021127">
    <property type="entry name" value="CRISPR_associated_Cas2"/>
</dbReference>
<keyword evidence="6 9" id="KW-0378">Hydrolase</keyword>
<comment type="cofactor">
    <cofactor evidence="1 9">
        <name>Mg(2+)</name>
        <dbReference type="ChEBI" id="CHEBI:18420"/>
    </cofactor>
</comment>
<evidence type="ECO:0000256" key="3">
    <source>
        <dbReference type="ARBA" id="ARBA00022722"/>
    </source>
</evidence>
<comment type="subunit">
    <text evidence="9">Homodimer, forms a heterotetramer with a Cas1 homodimer.</text>
</comment>
<dbReference type="Pfam" id="PF09827">
    <property type="entry name" value="CRISPR_Cas2"/>
    <property type="match status" value="1"/>
</dbReference>
<dbReference type="GO" id="GO:0043571">
    <property type="term" value="P:maintenance of CRISPR repeat elements"/>
    <property type="evidence" value="ECO:0007669"/>
    <property type="project" value="UniProtKB-UniRule"/>
</dbReference>
<comment type="function">
    <text evidence="9">CRISPR (clustered regularly interspaced short palindromic repeat), is an adaptive immune system that provides protection against mobile genetic elements (viruses, transposable elements and conjugative plasmids). CRISPR clusters contain sequences complementary to antecedent mobile elements and target invading nucleic acids. CRISPR clusters are transcribed and processed into CRISPR RNA (crRNA). Functions as a ssRNA-specific endoribonuclease. Involved in the integration of spacer DNA into the CRISPR cassette.</text>
</comment>
<evidence type="ECO:0000256" key="6">
    <source>
        <dbReference type="ARBA" id="ARBA00022801"/>
    </source>
</evidence>
<evidence type="ECO:0000256" key="8">
    <source>
        <dbReference type="ARBA" id="ARBA00023118"/>
    </source>
</evidence>
<dbReference type="NCBIfam" id="TIGR01573">
    <property type="entry name" value="cas2"/>
    <property type="match status" value="1"/>
</dbReference>
<protein>
    <recommendedName>
        <fullName evidence="9">CRISPR-associated endoribonuclease Cas2</fullName>
        <ecNumber evidence="9">3.1.-.-</ecNumber>
    </recommendedName>
</protein>
<keyword evidence="8 9" id="KW-0051">Antiviral defense</keyword>
<feature type="binding site" evidence="9">
    <location>
        <position position="13"/>
    </location>
    <ligand>
        <name>Mg(2+)</name>
        <dbReference type="ChEBI" id="CHEBI:18420"/>
        <note>catalytic</note>
    </ligand>
</feature>
<proteinExistence type="inferred from homology"/>
<gene>
    <name evidence="9 10" type="primary">cas2</name>
    <name evidence="10" type="ORF">ENW96_13295</name>
</gene>
<name>A0A7C3ZDK2_9BACT</name>
<comment type="similarity">
    <text evidence="2 9">Belongs to the CRISPR-associated endoribonuclease Cas2 protein family.</text>
</comment>
<evidence type="ECO:0000256" key="2">
    <source>
        <dbReference type="ARBA" id="ARBA00009959"/>
    </source>
</evidence>
<evidence type="ECO:0000256" key="4">
    <source>
        <dbReference type="ARBA" id="ARBA00022723"/>
    </source>
</evidence>
<keyword evidence="4 9" id="KW-0479">Metal-binding</keyword>
<dbReference type="HAMAP" id="MF_01471">
    <property type="entry name" value="Cas2"/>
    <property type="match status" value="1"/>
</dbReference>
<dbReference type="GO" id="GO:0004521">
    <property type="term" value="F:RNA endonuclease activity"/>
    <property type="evidence" value="ECO:0007669"/>
    <property type="project" value="InterPro"/>
</dbReference>
<dbReference type="GO" id="GO:0051607">
    <property type="term" value="P:defense response to virus"/>
    <property type="evidence" value="ECO:0007669"/>
    <property type="project" value="UniProtKB-UniRule"/>
</dbReference>
<organism evidence="10">
    <name type="scientific">Desulfobacca acetoxidans</name>
    <dbReference type="NCBI Taxonomy" id="60893"/>
    <lineage>
        <taxon>Bacteria</taxon>
        <taxon>Pseudomonadati</taxon>
        <taxon>Thermodesulfobacteriota</taxon>
        <taxon>Desulfobaccia</taxon>
        <taxon>Desulfobaccales</taxon>
        <taxon>Desulfobaccaceae</taxon>
        <taxon>Desulfobacca</taxon>
    </lineage>
</organism>
<dbReference type="SUPFAM" id="SSF143430">
    <property type="entry name" value="TTP0101/SSO1404-like"/>
    <property type="match status" value="1"/>
</dbReference>
<keyword evidence="7 9" id="KW-0460">Magnesium</keyword>
<reference evidence="10" key="1">
    <citation type="journal article" date="2020" name="mSystems">
        <title>Genome- and Community-Level Interaction Insights into Carbon Utilization and Element Cycling Functions of Hydrothermarchaeota in Hydrothermal Sediment.</title>
        <authorList>
            <person name="Zhou Z."/>
            <person name="Liu Y."/>
            <person name="Xu W."/>
            <person name="Pan J."/>
            <person name="Luo Z.H."/>
            <person name="Li M."/>
        </authorList>
    </citation>
    <scope>NUCLEOTIDE SEQUENCE [LARGE SCALE GENOMIC DNA]</scope>
    <source>
        <strain evidence="10">SpSt-897</strain>
    </source>
</reference>
<dbReference type="PANTHER" id="PTHR34405:SF3">
    <property type="entry name" value="CRISPR-ASSOCIATED ENDORIBONUCLEASE CAS2 3"/>
    <property type="match status" value="1"/>
</dbReference>
<evidence type="ECO:0000256" key="7">
    <source>
        <dbReference type="ARBA" id="ARBA00022842"/>
    </source>
</evidence>
<comment type="caution">
    <text evidence="10">The sequence shown here is derived from an EMBL/GenBank/DDBJ whole genome shotgun (WGS) entry which is preliminary data.</text>
</comment>
<accession>A0A7C3ZDK2</accession>
<dbReference type="PANTHER" id="PTHR34405">
    <property type="entry name" value="CRISPR-ASSOCIATED ENDORIBONUCLEASE CAS2"/>
    <property type="match status" value="1"/>
</dbReference>
<dbReference type="EMBL" id="DTMF01000317">
    <property type="protein sequence ID" value="HGF35331.1"/>
    <property type="molecule type" value="Genomic_DNA"/>
</dbReference>
<dbReference type="EC" id="3.1.-.-" evidence="9"/>
<dbReference type="CDD" id="cd09725">
    <property type="entry name" value="Cas2_I_II_III"/>
    <property type="match status" value="1"/>
</dbReference>
<evidence type="ECO:0000256" key="5">
    <source>
        <dbReference type="ARBA" id="ARBA00022759"/>
    </source>
</evidence>